<dbReference type="AlphaFoldDB" id="A0A9D5HT34"/>
<feature type="transmembrane region" description="Helical" evidence="7">
    <location>
        <begin position="375"/>
        <end position="395"/>
    </location>
</feature>
<keyword evidence="4 7" id="KW-0812">Transmembrane</keyword>
<evidence type="ECO:0000256" key="6">
    <source>
        <dbReference type="ARBA" id="ARBA00023136"/>
    </source>
</evidence>
<feature type="transmembrane region" description="Helical" evidence="7">
    <location>
        <begin position="133"/>
        <end position="154"/>
    </location>
</feature>
<evidence type="ECO:0000256" key="5">
    <source>
        <dbReference type="ARBA" id="ARBA00022989"/>
    </source>
</evidence>
<keyword evidence="3" id="KW-1003">Cell membrane</keyword>
<feature type="transmembrane region" description="Helical" evidence="7">
    <location>
        <begin position="499"/>
        <end position="520"/>
    </location>
</feature>
<dbReference type="InterPro" id="IPR006726">
    <property type="entry name" value="PHBA_efflux_AaeB/fusaric-R"/>
</dbReference>
<dbReference type="GO" id="GO:0005886">
    <property type="term" value="C:plasma membrane"/>
    <property type="evidence" value="ECO:0007669"/>
    <property type="project" value="UniProtKB-SubCell"/>
</dbReference>
<comment type="caution">
    <text evidence="8">The sequence shown here is derived from an EMBL/GenBank/DDBJ whole genome shotgun (WGS) entry which is preliminary data.</text>
</comment>
<evidence type="ECO:0000256" key="3">
    <source>
        <dbReference type="ARBA" id="ARBA00022475"/>
    </source>
</evidence>
<organism evidence="8 9">
    <name type="scientific">Dioscorea zingiberensis</name>
    <dbReference type="NCBI Taxonomy" id="325984"/>
    <lineage>
        <taxon>Eukaryota</taxon>
        <taxon>Viridiplantae</taxon>
        <taxon>Streptophyta</taxon>
        <taxon>Embryophyta</taxon>
        <taxon>Tracheophyta</taxon>
        <taxon>Spermatophyta</taxon>
        <taxon>Magnoliopsida</taxon>
        <taxon>Liliopsida</taxon>
        <taxon>Dioscoreales</taxon>
        <taxon>Dioscoreaceae</taxon>
        <taxon>Dioscorea</taxon>
    </lineage>
</organism>
<protein>
    <submittedName>
        <fullName evidence="8">Uncharacterized protein</fullName>
    </submittedName>
</protein>
<name>A0A9D5HT34_9LILI</name>
<feature type="transmembrane region" description="Helical" evidence="7">
    <location>
        <begin position="64"/>
        <end position="81"/>
    </location>
</feature>
<dbReference type="Proteomes" id="UP001085076">
    <property type="component" value="Miscellaneous, Linkage group lg01"/>
</dbReference>
<dbReference type="OrthoDB" id="68611at2759"/>
<sequence>MWRSRLSSALRTALACALVGYATIYGPSALRHRVNFPAFSYVTAILVVGEATLGDTLHRVVHALYGLTLGVMLAFLSLFLIGDHVSIATTCVAVALCSFVVALPESTSLITMRVALGQTVLVHLASHKHGSPVNVAASAALGAAAAVLALLFPYPRFAYFEVKEKNWLYTDIVLERLRLLVNSFCSANSSHATITSISSLRTISIKLLQSIKLRQVNVQWERPLFMFLQPNVGDLSNRMESMEMKLKGMEIALTCTTSLPSELFMNQQELRDNVHILRNQICFIVKQYYFMTEKDILNKTLEFLHNIPLNPENLPVFFFLFCMKLLHDEPVMDSYSAAQEKKVTPAIGNNENSSTEEPQKKRRNKWYMRLNRERIVIALKCSLSLSLASLFGVLFSRDYGYWSALTVAITITPWREATFKLANIRIQGTALGSVYGVLVGSAIPENHMEARLLVLIPFIVFTSFLHKSRIYGQAGAIAAIISVMVILGRRRYGSPSAFAVGRLAEIFIGLLCSTIVELLLQPRRASSMARVQLSATLERLYDCMESLALTTSPLKQEEKKLREQVNQLRKHIAEAEGEPNFWFLPFPVACYNKIQSSLSKMVDLLHFLAPAMELLAQESHTLGPALNESLEAISEDVENFRNLVGDSLKCFSVKKLEKASSDLEMGSGTVPFESEKVVACFVQHGREAMEKLDGDVGGTLKGQMCMSLAAIAFCMEGLQRETKELKKGIIELLQWENPVKHVDFA</sequence>
<dbReference type="Pfam" id="PF04632">
    <property type="entry name" value="FUSC"/>
    <property type="match status" value="1"/>
</dbReference>
<comment type="subcellular location">
    <subcellularLocation>
        <location evidence="1">Cell membrane</location>
        <topology evidence="1">Multi-pass membrane protein</topology>
    </subcellularLocation>
</comment>
<dbReference type="EMBL" id="JAGGNH010000001">
    <property type="protein sequence ID" value="KAJ0987754.1"/>
    <property type="molecule type" value="Genomic_DNA"/>
</dbReference>
<keyword evidence="5 7" id="KW-1133">Transmembrane helix</keyword>
<dbReference type="PANTHER" id="PTHR30509">
    <property type="entry name" value="P-HYDROXYBENZOIC ACID EFFLUX PUMP SUBUNIT-RELATED"/>
    <property type="match status" value="1"/>
</dbReference>
<dbReference type="PANTHER" id="PTHR30509:SF9">
    <property type="entry name" value="MULTIDRUG RESISTANCE PROTEIN MDTO"/>
    <property type="match status" value="1"/>
</dbReference>
<reference evidence="8" key="1">
    <citation type="submission" date="2021-03" db="EMBL/GenBank/DDBJ databases">
        <authorList>
            <person name="Li Z."/>
            <person name="Yang C."/>
        </authorList>
    </citation>
    <scope>NUCLEOTIDE SEQUENCE</scope>
    <source>
        <strain evidence="8">Dzin_1.0</strain>
        <tissue evidence="8">Leaf</tissue>
    </source>
</reference>
<gene>
    <name evidence="8" type="ORF">J5N97_006110</name>
</gene>
<feature type="transmembrane region" description="Helical" evidence="7">
    <location>
        <begin position="470"/>
        <end position="487"/>
    </location>
</feature>
<evidence type="ECO:0000256" key="1">
    <source>
        <dbReference type="ARBA" id="ARBA00004651"/>
    </source>
</evidence>
<proteinExistence type="predicted"/>
<evidence type="ECO:0000256" key="2">
    <source>
        <dbReference type="ARBA" id="ARBA00022448"/>
    </source>
</evidence>
<keyword evidence="9" id="KW-1185">Reference proteome</keyword>
<reference evidence="8" key="2">
    <citation type="journal article" date="2022" name="Hortic Res">
        <title>The genome of Dioscorea zingiberensis sheds light on the biosynthesis, origin and evolution of the medicinally important diosgenin saponins.</title>
        <authorList>
            <person name="Li Y."/>
            <person name="Tan C."/>
            <person name="Li Z."/>
            <person name="Guo J."/>
            <person name="Li S."/>
            <person name="Chen X."/>
            <person name="Wang C."/>
            <person name="Dai X."/>
            <person name="Yang H."/>
            <person name="Song W."/>
            <person name="Hou L."/>
            <person name="Xu J."/>
            <person name="Tong Z."/>
            <person name="Xu A."/>
            <person name="Yuan X."/>
            <person name="Wang W."/>
            <person name="Yang Q."/>
            <person name="Chen L."/>
            <person name="Sun Z."/>
            <person name="Wang K."/>
            <person name="Pan B."/>
            <person name="Chen J."/>
            <person name="Bao Y."/>
            <person name="Liu F."/>
            <person name="Qi X."/>
            <person name="Gang D.R."/>
            <person name="Wen J."/>
            <person name="Li J."/>
        </authorList>
    </citation>
    <scope>NUCLEOTIDE SEQUENCE</scope>
    <source>
        <strain evidence="8">Dzin_1.0</strain>
    </source>
</reference>
<evidence type="ECO:0000256" key="7">
    <source>
        <dbReference type="SAM" id="Phobius"/>
    </source>
</evidence>
<evidence type="ECO:0000313" key="9">
    <source>
        <dbReference type="Proteomes" id="UP001085076"/>
    </source>
</evidence>
<accession>A0A9D5HT34</accession>
<keyword evidence="2" id="KW-0813">Transport</keyword>
<feature type="transmembrane region" description="Helical" evidence="7">
    <location>
        <begin position="448"/>
        <end position="465"/>
    </location>
</feature>
<evidence type="ECO:0000313" key="8">
    <source>
        <dbReference type="EMBL" id="KAJ0987754.1"/>
    </source>
</evidence>
<keyword evidence="6 7" id="KW-0472">Membrane</keyword>
<evidence type="ECO:0000256" key="4">
    <source>
        <dbReference type="ARBA" id="ARBA00022692"/>
    </source>
</evidence>
<dbReference type="GO" id="GO:0022857">
    <property type="term" value="F:transmembrane transporter activity"/>
    <property type="evidence" value="ECO:0007669"/>
    <property type="project" value="InterPro"/>
</dbReference>